<name>A0ACC3S951_9PEZI</name>
<dbReference type="EMBL" id="JAMKPW020000032">
    <property type="protein sequence ID" value="KAK8203141.1"/>
    <property type="molecule type" value="Genomic_DNA"/>
</dbReference>
<protein>
    <submittedName>
        <fullName evidence="1">Uncharacterized protein</fullName>
    </submittedName>
</protein>
<accession>A0ACC3S951</accession>
<evidence type="ECO:0000313" key="2">
    <source>
        <dbReference type="Proteomes" id="UP001320706"/>
    </source>
</evidence>
<gene>
    <name evidence="1" type="ORF">M8818_005366</name>
</gene>
<evidence type="ECO:0000313" key="1">
    <source>
        <dbReference type="EMBL" id="KAK8203141.1"/>
    </source>
</evidence>
<comment type="caution">
    <text evidence="1">The sequence shown here is derived from an EMBL/GenBank/DDBJ whole genome shotgun (WGS) entry which is preliminary data.</text>
</comment>
<organism evidence="1 2">
    <name type="scientific">Zalaria obscura</name>
    <dbReference type="NCBI Taxonomy" id="2024903"/>
    <lineage>
        <taxon>Eukaryota</taxon>
        <taxon>Fungi</taxon>
        <taxon>Dikarya</taxon>
        <taxon>Ascomycota</taxon>
        <taxon>Pezizomycotina</taxon>
        <taxon>Dothideomycetes</taxon>
        <taxon>Dothideomycetidae</taxon>
        <taxon>Dothideales</taxon>
        <taxon>Zalariaceae</taxon>
        <taxon>Zalaria</taxon>
    </lineage>
</organism>
<keyword evidence="2" id="KW-1185">Reference proteome</keyword>
<proteinExistence type="predicted"/>
<sequence>MIDIEQLLDLEVPGAVRISPSGKKVVYTTSLSLGHRKGENATSSIWIADVGKKHSARQLTSGLYNDKSPRWSPDSESIAFISDRAKAGKSSALYSLSLQGGEPVALTNADNERPIGTFAWSPDGKWIAFTSADEKSAEKKKREEEKDDVQVYGEEWDFNRLRLLHASTKTVTTLYGKDRHALDLTWNESGSSIAFMTQKTPELESGWVDGLDLQQASPVTKEASKICDLPGLSLSQWRGTGLHWTGDRIYYIATVDPKYVTGSDALCHCIEAGLTDPKRIVAGGWSQGGFLSYLASTRNGAHGQGWKFRGTICGAGVTDWDMMAMSSDVPSFESEMGQSPWRGAASFCGEEAFGRYVSEGQAIRGYALVLNSDG</sequence>
<reference evidence="1" key="1">
    <citation type="submission" date="2024-02" db="EMBL/GenBank/DDBJ databases">
        <title>Metagenome Assembled Genome of Zalaria obscura JY119.</title>
        <authorList>
            <person name="Vighnesh L."/>
            <person name="Jagadeeshwari U."/>
            <person name="Venkata Ramana C."/>
            <person name="Sasikala C."/>
        </authorList>
    </citation>
    <scope>NUCLEOTIDE SEQUENCE</scope>
    <source>
        <strain evidence="1">JY119</strain>
    </source>
</reference>
<dbReference type="Proteomes" id="UP001320706">
    <property type="component" value="Unassembled WGS sequence"/>
</dbReference>